<evidence type="ECO:0000259" key="22">
    <source>
        <dbReference type="Pfam" id="PF13883"/>
    </source>
</evidence>
<dbReference type="PANTHER" id="PTHR10035">
    <property type="entry name" value="T-CELL SURFACE GLYCOPROTEIN CD3 ZETA CHAIN"/>
    <property type="match status" value="1"/>
</dbReference>
<feature type="domain" description="CREG-like beta-barrel" evidence="22">
    <location>
        <begin position="8"/>
        <end position="144"/>
    </location>
</feature>
<evidence type="ECO:0000256" key="20">
    <source>
        <dbReference type="SAM" id="MobiDB-lite"/>
    </source>
</evidence>
<sequence length="323" mass="35951">MSAVPRPVARVARFIAHQCDWASVATVSSRPPVVGQPFSNTLSVSDGPRGSGSGSPYLYLTRMEASVQDLQVNPAASLSMTLAQTDYCRQQGFDPQSPLCARLILSGSVLQVNGTEAEFAKKSLFSRHPEMIDWPTDHDWFFAKAAPHHFLLHSDSRRHKTTASARCHVVEASGDMKSWTFGLMVVASTFPTAEAMALYDPKLCFLLDGFLVVYGLVITGMFIKEKFFRTKGKLVEDALYTDLKGSDGGGGYQPLVRDAERGRNRWTHDESPYSDLSKRTDGDYKELPIKRERQKKNEQVYQGLSSATRDTYDSLQMQPLPAR</sequence>
<keyword evidence="7" id="KW-0964">Secreted</keyword>
<reference evidence="23 24" key="1">
    <citation type="submission" date="2017-12" db="EMBL/GenBank/DDBJ databases">
        <title>Integrating genomic resources of turbot (Scophthalmus maximus) in depth evaluation of genetic and physical mapping variation across individuals.</title>
        <authorList>
            <person name="Martinez P."/>
        </authorList>
    </citation>
    <scope>NUCLEOTIDE SEQUENCE [LARGE SCALE GENOMIC DNA]</scope>
</reference>
<keyword evidence="14" id="KW-1064">Adaptive immunity</keyword>
<evidence type="ECO:0000256" key="8">
    <source>
        <dbReference type="ARBA" id="ARBA00022553"/>
    </source>
</evidence>
<evidence type="ECO:0000256" key="1">
    <source>
        <dbReference type="ARBA" id="ARBA00004251"/>
    </source>
</evidence>
<keyword evidence="24" id="KW-1185">Reference proteome</keyword>
<dbReference type="PANTHER" id="PTHR10035:SF2">
    <property type="entry name" value="T-CELL SURFACE GLYCOPROTEIN CD3 ZETA CHAIN"/>
    <property type="match status" value="1"/>
</dbReference>
<dbReference type="EMBL" id="CP026243">
    <property type="protein sequence ID" value="AWO95499.1"/>
    <property type="molecule type" value="Genomic_DNA"/>
</dbReference>
<comment type="similarity">
    <text evidence="4">Belongs to the CREG family.</text>
</comment>
<evidence type="ECO:0000256" key="19">
    <source>
        <dbReference type="ARBA" id="ARBA00045360"/>
    </source>
</evidence>
<dbReference type="InterPro" id="IPR003110">
    <property type="entry name" value="Phos_immunorcpt_sig_ITAM"/>
</dbReference>
<evidence type="ECO:0000256" key="14">
    <source>
        <dbReference type="ARBA" id="ARBA00023130"/>
    </source>
</evidence>
<feature type="compositionally biased region" description="Polar residues" evidence="20">
    <location>
        <begin position="299"/>
        <end position="317"/>
    </location>
</feature>
<dbReference type="GO" id="GO:0002250">
    <property type="term" value="P:adaptive immune response"/>
    <property type="evidence" value="ECO:0007669"/>
    <property type="project" value="UniProtKB-KW"/>
</dbReference>
<feature type="region of interest" description="Disordered" evidence="20">
    <location>
        <begin position="263"/>
        <end position="323"/>
    </location>
</feature>
<evidence type="ECO:0000256" key="7">
    <source>
        <dbReference type="ARBA" id="ARBA00022525"/>
    </source>
</evidence>
<accession>A0A2U9AUX3</accession>
<keyword evidence="8" id="KW-0597">Phosphoprotein</keyword>
<evidence type="ECO:0000256" key="4">
    <source>
        <dbReference type="ARBA" id="ARBA00009230"/>
    </source>
</evidence>
<keyword evidence="6" id="KW-1003">Cell membrane</keyword>
<comment type="subcellular location">
    <subcellularLocation>
        <location evidence="1">Cell membrane</location>
        <topology evidence="1">Single-pass type I membrane protein</topology>
    </subcellularLocation>
    <subcellularLocation>
        <location evidence="2">Secreted</location>
    </subcellularLocation>
</comment>
<dbReference type="GO" id="GO:0098797">
    <property type="term" value="C:plasma membrane protein complex"/>
    <property type="evidence" value="ECO:0007669"/>
    <property type="project" value="UniProtKB-ARBA"/>
</dbReference>
<name>A0A2U9AUX3_SCOMX</name>
<dbReference type="Proteomes" id="UP000246464">
    <property type="component" value="Chromosome 1"/>
</dbReference>
<evidence type="ECO:0000256" key="3">
    <source>
        <dbReference type="ARBA" id="ARBA00007280"/>
    </source>
</evidence>
<evidence type="ECO:0000256" key="6">
    <source>
        <dbReference type="ARBA" id="ARBA00022475"/>
    </source>
</evidence>
<feature type="compositionally biased region" description="Basic and acidic residues" evidence="20">
    <location>
        <begin position="263"/>
        <end position="298"/>
    </location>
</feature>
<comment type="function">
    <text evidence="19">Part of the TCR-CD3 complex present on T-lymphocyte cell surface that plays an essential role in adaptive immune response. When antigen presenting cells (APCs) activate T-cell receptor (TCR), TCR-mediated signals are transmitted across the cell membrane by the CD3 chains CD3D, CD3E, CD3G and CD3Z. All CD3 chains contain immunoreceptor tyrosine-based activation motifs (ITAMs) in their cytoplasmic domain. Upon TCR engagement, these motifs become phosphorylated by Src family protein tyrosine kinases LCK and FYN, resulting in the activation of downstream signaling pathways. CD3Z ITAMs phosphorylation creates multiple docking sites for the protein kinase ZAP70 leading to ZAP70 phosphorylation and its conversion into a catalytically active enzyme. Plays an important role in intrathymic T-cell differentiation. Additionally, participates in the activity-dependent synapse formation of retinal ganglion cells (RGCs) in both the retina and dorsal lateral geniculate nucleus (dLGN).</text>
</comment>
<dbReference type="GO" id="GO:0007166">
    <property type="term" value="P:cell surface receptor signaling pathway"/>
    <property type="evidence" value="ECO:0007669"/>
    <property type="project" value="InterPro"/>
</dbReference>
<dbReference type="AlphaFoldDB" id="A0A2U9AUX3"/>
<dbReference type="GO" id="GO:0012505">
    <property type="term" value="C:endomembrane system"/>
    <property type="evidence" value="ECO:0007669"/>
    <property type="project" value="UniProtKB-ARBA"/>
</dbReference>
<comment type="similarity">
    <text evidence="3">Belongs to the CD3Z/FCER1G family.</text>
</comment>
<dbReference type="GO" id="GO:0005576">
    <property type="term" value="C:extracellular region"/>
    <property type="evidence" value="ECO:0007669"/>
    <property type="project" value="UniProtKB-SubCell"/>
</dbReference>
<keyword evidence="13 21" id="KW-1133">Transmembrane helix</keyword>
<keyword evidence="10" id="KW-0732">Signal</keyword>
<evidence type="ECO:0000256" key="5">
    <source>
        <dbReference type="ARBA" id="ARBA00020448"/>
    </source>
</evidence>
<evidence type="ECO:0000313" key="24">
    <source>
        <dbReference type="Proteomes" id="UP000246464"/>
    </source>
</evidence>
<keyword evidence="15 21" id="KW-0472">Membrane</keyword>
<evidence type="ECO:0000256" key="21">
    <source>
        <dbReference type="SAM" id="Phobius"/>
    </source>
</evidence>
<dbReference type="InterPro" id="IPR012349">
    <property type="entry name" value="Split_barrel_FMN-bd"/>
</dbReference>
<evidence type="ECO:0000256" key="17">
    <source>
        <dbReference type="ARBA" id="ARBA00023180"/>
    </source>
</evidence>
<dbReference type="GO" id="GO:0005737">
    <property type="term" value="C:cytoplasm"/>
    <property type="evidence" value="ECO:0007669"/>
    <property type="project" value="UniProtKB-ARBA"/>
</dbReference>
<dbReference type="SUPFAM" id="SSF50475">
    <property type="entry name" value="FMN-binding split barrel"/>
    <property type="match status" value="1"/>
</dbReference>
<evidence type="ECO:0000256" key="10">
    <source>
        <dbReference type="ARBA" id="ARBA00022729"/>
    </source>
</evidence>
<evidence type="ECO:0000256" key="9">
    <source>
        <dbReference type="ARBA" id="ARBA00022692"/>
    </source>
</evidence>
<keyword evidence="11" id="KW-0677">Repeat</keyword>
<evidence type="ECO:0000256" key="12">
    <source>
        <dbReference type="ARBA" id="ARBA00022859"/>
    </source>
</evidence>
<dbReference type="Gene3D" id="2.30.110.10">
    <property type="entry name" value="Electron Transport, Fmn-binding Protein, Chain A"/>
    <property type="match status" value="1"/>
</dbReference>
<evidence type="ECO:0000313" key="23">
    <source>
        <dbReference type="EMBL" id="AWO95499.1"/>
    </source>
</evidence>
<dbReference type="InterPro" id="IPR021663">
    <property type="entry name" value="CD3_zeta/IgE_Fc_rcpt_gamma"/>
</dbReference>
<dbReference type="Pfam" id="PF13883">
    <property type="entry name" value="CREG_beta-barrel"/>
    <property type="match status" value="1"/>
</dbReference>
<dbReference type="GO" id="GO:0004888">
    <property type="term" value="F:transmembrane signaling receptor activity"/>
    <property type="evidence" value="ECO:0007669"/>
    <property type="project" value="InterPro"/>
</dbReference>
<keyword evidence="16" id="KW-0675">Receptor</keyword>
<gene>
    <name evidence="23" type="ORF">SMAX5B_002163</name>
</gene>
<evidence type="ECO:0000256" key="16">
    <source>
        <dbReference type="ARBA" id="ARBA00023170"/>
    </source>
</evidence>
<evidence type="ECO:0000256" key="15">
    <source>
        <dbReference type="ARBA" id="ARBA00023136"/>
    </source>
</evidence>
<organism evidence="23 24">
    <name type="scientific">Scophthalmus maximus</name>
    <name type="common">Turbot</name>
    <name type="synonym">Psetta maxima</name>
    <dbReference type="NCBI Taxonomy" id="52904"/>
    <lineage>
        <taxon>Eukaryota</taxon>
        <taxon>Metazoa</taxon>
        <taxon>Chordata</taxon>
        <taxon>Craniata</taxon>
        <taxon>Vertebrata</taxon>
        <taxon>Euteleostomi</taxon>
        <taxon>Actinopterygii</taxon>
        <taxon>Neopterygii</taxon>
        <taxon>Teleostei</taxon>
        <taxon>Neoteleostei</taxon>
        <taxon>Acanthomorphata</taxon>
        <taxon>Carangaria</taxon>
        <taxon>Pleuronectiformes</taxon>
        <taxon>Pleuronectoidei</taxon>
        <taxon>Scophthalmidae</taxon>
        <taxon>Scophthalmus</taxon>
    </lineage>
</organism>
<dbReference type="Pfam" id="PF11628">
    <property type="entry name" value="TCR_zetazeta"/>
    <property type="match status" value="1"/>
</dbReference>
<proteinExistence type="inferred from homology"/>
<feature type="transmembrane region" description="Helical" evidence="21">
    <location>
        <begin position="205"/>
        <end position="223"/>
    </location>
</feature>
<dbReference type="SMART" id="SM00077">
    <property type="entry name" value="ITAM"/>
    <property type="match status" value="1"/>
</dbReference>
<evidence type="ECO:0000256" key="11">
    <source>
        <dbReference type="ARBA" id="ARBA00022737"/>
    </source>
</evidence>
<keyword evidence="12" id="KW-0391">Immunity</keyword>
<keyword evidence="17" id="KW-0325">Glycoprotein</keyword>
<keyword evidence="9 21" id="KW-0812">Transmembrane</keyword>
<evidence type="ECO:0000256" key="2">
    <source>
        <dbReference type="ARBA" id="ARBA00004613"/>
    </source>
</evidence>
<dbReference type="InterPro" id="IPR024128">
    <property type="entry name" value="T-cell_CD3_zeta"/>
</dbReference>
<protein>
    <recommendedName>
        <fullName evidence="5">T-cell surface glycoprotein CD3 zeta chain</fullName>
    </recommendedName>
    <alternativeName>
        <fullName evidence="18">T-cell receptor T3 zeta chain</fullName>
    </alternativeName>
</protein>
<evidence type="ECO:0000256" key="13">
    <source>
        <dbReference type="ARBA" id="ARBA00022989"/>
    </source>
</evidence>
<dbReference type="PROSITE" id="PS51055">
    <property type="entry name" value="ITAM_1"/>
    <property type="match status" value="1"/>
</dbReference>
<dbReference type="FunFam" id="2.30.110.10:FF:000004">
    <property type="entry name" value="Cellular repressor of E1A-stimulated genes 1"/>
    <property type="match status" value="1"/>
</dbReference>
<evidence type="ECO:0000256" key="18">
    <source>
        <dbReference type="ARBA" id="ARBA00030941"/>
    </source>
</evidence>
<dbReference type="Pfam" id="PF02189">
    <property type="entry name" value="ITAM"/>
    <property type="match status" value="1"/>
</dbReference>
<dbReference type="InterPro" id="IPR055343">
    <property type="entry name" value="CREG_beta-barrel"/>
</dbReference>